<feature type="region of interest" description="Disordered" evidence="1">
    <location>
        <begin position="622"/>
        <end position="656"/>
    </location>
</feature>
<organism evidence="2 3">
    <name type="scientific">Brevibacterium senegalense</name>
    <dbReference type="NCBI Taxonomy" id="1033736"/>
    <lineage>
        <taxon>Bacteria</taxon>
        <taxon>Bacillati</taxon>
        <taxon>Actinomycetota</taxon>
        <taxon>Actinomycetes</taxon>
        <taxon>Micrococcales</taxon>
        <taxon>Brevibacteriaceae</taxon>
        <taxon>Brevibacterium</taxon>
    </lineage>
</organism>
<dbReference type="Proteomes" id="UP000784435">
    <property type="component" value="Unassembled WGS sequence"/>
</dbReference>
<evidence type="ECO:0000256" key="1">
    <source>
        <dbReference type="SAM" id="MobiDB-lite"/>
    </source>
</evidence>
<sequence length="1135" mass="123046">MASGGVAASFGFRYQNLVTVELLLELYESSSTDWVVAVDLNGQDSSDILVYARPGAGPETAVQVKASLPTSDTIMGKPEAETLLAAIADEHPSALERVVRTNRPLTEPARDLRDALRQRPAPTGAITERIDARDEGVREVTDRLINRIGRLRQRGGLGTRLHHILLALLVDMVQQCGSHPSAQTVDRPMVEKIIDGPTATLADAAGRRVWGLTHGAPAPDAVDRPEIFEFLSRALTDEALHRGTPSTAVLAGSPGTGKSVATGLWAARRREHYAFTIWLDATSSGQLSEQAPELLRWLAGDAAAAGAVSDAARARGAEPSAEDLAQSFQDALAVLPVPWLLVFDGATDPAELRPWIPVSGYGHIAITTFRGDWPRDLAPQLFIEAMPDRTATALIRHRLSGPGSCWDEPLDPDAVEFSHRLGRWPLAIDLACSWVRQLGGDISRLPEFTARLDRFHLTEEDGEGLGGYPRAVGVLVSELWNSLSAPARSVLTMVVLSGGSSLPAGLIDDWGQAVSERSPLTITARSAIIELVGVSLLTRRLRGDARSASRYDEIVSVHDGIRLTLEEAGIGVPIGLTYTWLEVCAEALLGAIRTGRFVDAEVLAPPISVFLQHLLVAATDDADDHSPAVPPGLSSDPADPSREAGEQMGGGPEHVSPHRLQREMATTVMHNLGVLDLLIGRFERAEFWLSCAVDVREEPGTRLSRADSPSFAATQIQTLGQLIQAVAHRRAFDRIRPLALRALAYAEDPRVFDVTGIDPPAATVLRTIEMNTFQASEDCTDVRADIARLLDGRDTTHHASNGLAGRVEEFNVAIGQATALAQDEQWSRAVELVLSADAPSRRDDVLLSESVEAVLEVAIFLLHSLLRRSPDALADSWWPAFRSLAQWCESVEIDDQRQRTKASFLGPIAKLDGEMLGRAITDTEADVVDDQQLEAWRQSAILVREWLDRPSSGILSGMGTMPPGMEVLRRVSVSEEILSRPVFHEGRPGLVVHMPGLLVRTADGDADFVRHTLLTHGFPEELDSSGTAQIAKGWSLRFYGEGRCALSDPRGDEHFEFAVSEDNPAYSQGNAWRNAVEQAGWVSVICRDPADVDPAEVFATPVQGLVRVIGREEGRSRDTGLKALLGRLRSYLGSI</sequence>
<dbReference type="AlphaFoldDB" id="A0A921MGS1"/>
<dbReference type="SUPFAM" id="SSF52540">
    <property type="entry name" value="P-loop containing nucleoside triphosphate hydrolases"/>
    <property type="match status" value="1"/>
</dbReference>
<accession>A0A921MGS1</accession>
<evidence type="ECO:0000313" key="3">
    <source>
        <dbReference type="Proteomes" id="UP000784435"/>
    </source>
</evidence>
<reference evidence="2" key="1">
    <citation type="journal article" date="2021" name="PeerJ">
        <title>Extensive microbial diversity within the chicken gut microbiome revealed by metagenomics and culture.</title>
        <authorList>
            <person name="Gilroy R."/>
            <person name="Ravi A."/>
            <person name="Getino M."/>
            <person name="Pursley I."/>
            <person name="Horton D.L."/>
            <person name="Alikhan N.F."/>
            <person name="Baker D."/>
            <person name="Gharbi K."/>
            <person name="Hall N."/>
            <person name="Watson M."/>
            <person name="Adriaenssens E.M."/>
            <person name="Foster-Nyarko E."/>
            <person name="Jarju S."/>
            <person name="Secka A."/>
            <person name="Antonio M."/>
            <person name="Oren A."/>
            <person name="Chaudhuri R.R."/>
            <person name="La Ragione R."/>
            <person name="Hildebrand F."/>
            <person name="Pallen M.J."/>
        </authorList>
    </citation>
    <scope>NUCLEOTIDE SEQUENCE</scope>
    <source>
        <strain evidence="2">ChiGjej5B5-7349</strain>
    </source>
</reference>
<proteinExistence type="predicted"/>
<dbReference type="InterPro" id="IPR027417">
    <property type="entry name" value="P-loop_NTPase"/>
</dbReference>
<dbReference type="Gene3D" id="3.40.50.300">
    <property type="entry name" value="P-loop containing nucleotide triphosphate hydrolases"/>
    <property type="match status" value="1"/>
</dbReference>
<protein>
    <recommendedName>
        <fullName evidence="4">NB-ARC domain-containing protein</fullName>
    </recommendedName>
</protein>
<reference evidence="2" key="2">
    <citation type="submission" date="2021-09" db="EMBL/GenBank/DDBJ databases">
        <authorList>
            <person name="Gilroy R."/>
        </authorList>
    </citation>
    <scope>NUCLEOTIDE SEQUENCE</scope>
    <source>
        <strain evidence="2">ChiGjej5B5-7349</strain>
    </source>
</reference>
<evidence type="ECO:0000313" key="2">
    <source>
        <dbReference type="EMBL" id="HJG81126.1"/>
    </source>
</evidence>
<evidence type="ECO:0008006" key="4">
    <source>
        <dbReference type="Google" id="ProtNLM"/>
    </source>
</evidence>
<comment type="caution">
    <text evidence="2">The sequence shown here is derived from an EMBL/GenBank/DDBJ whole genome shotgun (WGS) entry which is preliminary data.</text>
</comment>
<dbReference type="EMBL" id="DYUK01000264">
    <property type="protein sequence ID" value="HJG81126.1"/>
    <property type="molecule type" value="Genomic_DNA"/>
</dbReference>
<name>A0A921MGS1_9MICO</name>
<gene>
    <name evidence="2" type="ORF">K8V08_12020</name>
</gene>